<feature type="compositionally biased region" description="Low complexity" evidence="2">
    <location>
        <begin position="1362"/>
        <end position="1378"/>
    </location>
</feature>
<keyword evidence="1" id="KW-0175">Coiled coil</keyword>
<name>A0AA96RI88_9BACL</name>
<feature type="compositionally biased region" description="Basic residues" evidence="2">
    <location>
        <begin position="1"/>
        <end position="16"/>
    </location>
</feature>
<feature type="coiled-coil region" evidence="1">
    <location>
        <begin position="482"/>
        <end position="535"/>
    </location>
</feature>
<protein>
    <submittedName>
        <fullName evidence="3">Uncharacterized protein</fullName>
    </submittedName>
</protein>
<keyword evidence="4" id="KW-1185">Reference proteome</keyword>
<reference evidence="3" key="1">
    <citation type="submission" date="2022-02" db="EMBL/GenBank/DDBJ databases">
        <title>Paenibacillus sp. MBLB1832 Whole Genome Shotgun Sequencing.</title>
        <authorList>
            <person name="Hwang C.Y."/>
            <person name="Cho E.-S."/>
            <person name="Seo M.-J."/>
        </authorList>
    </citation>
    <scope>NUCLEOTIDE SEQUENCE</scope>
    <source>
        <strain evidence="3">MBLB1832</strain>
    </source>
</reference>
<evidence type="ECO:0000313" key="4">
    <source>
        <dbReference type="Proteomes" id="UP001304650"/>
    </source>
</evidence>
<feature type="region of interest" description="Disordered" evidence="2">
    <location>
        <begin position="1637"/>
        <end position="1660"/>
    </location>
</feature>
<feature type="region of interest" description="Disordered" evidence="2">
    <location>
        <begin position="1"/>
        <end position="32"/>
    </location>
</feature>
<dbReference type="EMBL" id="CP130319">
    <property type="protein sequence ID" value="WNR44088.1"/>
    <property type="molecule type" value="Genomic_DNA"/>
</dbReference>
<feature type="region of interest" description="Disordered" evidence="2">
    <location>
        <begin position="733"/>
        <end position="755"/>
    </location>
</feature>
<proteinExistence type="predicted"/>
<evidence type="ECO:0000256" key="2">
    <source>
        <dbReference type="SAM" id="MobiDB-lite"/>
    </source>
</evidence>
<evidence type="ECO:0000256" key="1">
    <source>
        <dbReference type="SAM" id="Coils"/>
    </source>
</evidence>
<feature type="region of interest" description="Disordered" evidence="2">
    <location>
        <begin position="1558"/>
        <end position="1577"/>
    </location>
</feature>
<feature type="region of interest" description="Disordered" evidence="2">
    <location>
        <begin position="1310"/>
        <end position="1336"/>
    </location>
</feature>
<feature type="region of interest" description="Disordered" evidence="2">
    <location>
        <begin position="1357"/>
        <end position="1390"/>
    </location>
</feature>
<feature type="coiled-coil region" evidence="1">
    <location>
        <begin position="560"/>
        <end position="611"/>
    </location>
</feature>
<organism evidence="3 4">
    <name type="scientific">Paenibacillus roseopurpureus</name>
    <dbReference type="NCBI Taxonomy" id="2918901"/>
    <lineage>
        <taxon>Bacteria</taxon>
        <taxon>Bacillati</taxon>
        <taxon>Bacillota</taxon>
        <taxon>Bacilli</taxon>
        <taxon>Bacillales</taxon>
        <taxon>Paenibacillaceae</taxon>
        <taxon>Paenibacillus</taxon>
    </lineage>
</organism>
<feature type="compositionally biased region" description="Basic residues" evidence="2">
    <location>
        <begin position="150"/>
        <end position="159"/>
    </location>
</feature>
<dbReference type="KEGG" id="proo:MJB10_23805"/>
<sequence>MKSRQSHKPRGKRSKGTLRVAEGKRRASVGQTSRLTKQFASGIMGKYGWDRNNYLGMFALIFKGKGLTDKELAAIKNPSDRAWVLQLQLQLQSLKHRESAPLITKQQTIQHLQQLLTQSGYELPKHVQTVQQEQQSVPPPQPVLASTEKPKKKRGRPSKQAKLLESQLQLAQEQSQDIKPDTVVSPPATVNVVNKGNSPIIQRSMKQLLASIGMLAHGARGKVNQTSPTVNGVQHRSNTRHFGQKTLQLLYKQAMREGMQPNAKANHASVEQHVDAIRGTSVWLDQFQAGQLRLTSDIALLGTGNLPSAVSTGSQTQPSILRVAQLILREMTQTLHHQGAQHVGELLRLEDATVGTKVSSKLGLGPFSEVKTPSTVQFIRSLLVKHAEAASAVDSAVPGEQSLPRRETAGKSDTSVAKGFLAAAQAPLPINAASLTSRLPRAMHATASALTFNRHAGKSGTHVWRKVNTPEQRETVRSSFEVETITETIERLQQERDELRTQSEGLVESQSTVRIQEIEQSIAAAVQQQQALQHAKDQVEFGARVDGTVQRDEQVVAGVLAREQEQKQFQEQVLAQELSQKKVRRSKKKQLQEQEEQRQVLLQEQAQVQQQRELENVQMKVLNFETSQEQPVKRKRGRPRKNRDIALQPLVTVHETATEPAEQMMQESFVAKRLTDAAPAHKQERDVVPSRRIAKAVAAPSTVFRKPWIQGNGRAHVETIQSNEGWLQQLLTPRRQPPSNEPVVRSNHNVSRDSRQSEQGLFIAQVLAHGPDSFGKPSLASDVFAKPRSMKLSDETSIRHVISSVESTPFMQSGQILRKEQELQMEGMETLVSSKAINASTSFTPRKSVMGSMSKPEPQVHQVNNRLLASKGNPIPRELADQVAAKIAIASQRSLSSLLLSTNEQQGVKQGVIQRVLRAPLRKAESMRLKSTVNQEQLPRTLFSGEAQTPVESSRGTDTASFSAEIAAKVAQNSSAIVNPVRTAHQGSVMFQRQIARAGNLVETSSSVQTWQTQTPSESLTQTSDSAERSRLEVWKTAAKQNKVQADNDQEGRQLQKGTPINEVVPGKPIGRPSVEIIRRSGAPSRVERVRKQQGMIQRKIDAGQFASFHPQPSESLSRQGIHMNGQDIALTKRGTMQRLKGQPTLRAGRIDNGVMTRRMDEAGPSQQHRVSVRAQHDDQLTQRSAVLQNNMTEEQTRVVDNKQQPEELRDIVRGRHAMPVQETVERPKLHRIVSEYVDDVLRVNRSIVNSNGVGIQRTLGTSFRQLINRATAQEIRDVTELARIERLGTSTRSVVNPAGAQVELLQRRLSVGSNEREPQREEHGSDSRVEAERFHTASAEQTIRAMVSAQVEQRAPGLEPAAASRAATATGARSARAPLARQSASMTPRVMPQLASPAGALRAAPARTAAASPAAAEHRLPALGAGSMTQAAASGRATSAAGSSQGTAAAAVKPLHLQVQRQAKSGDAPSIAAPQSIARSQSAMQAPMAPMRTASPDMVMQTQRLTAAPDLVTQTPMRTAAPDLVLPRRTASPDMVTQTPMRTTSPDILAQTQRIAATNASASSAMRSTTQDMPTQTLQSSPAQVMMTQAQLANPSRSTPTSQEHLASRVAMLEHKQAPVSQLAEKPVEMDWLRTKASGDEDSMPSAPVEQAPPELSEQQMQELVRQLPQLDIAKIADKVYREIEKKLRFERQRRGV</sequence>
<dbReference type="Proteomes" id="UP001304650">
    <property type="component" value="Chromosome"/>
</dbReference>
<dbReference type="InterPro" id="IPR017956">
    <property type="entry name" value="AT_hook_DNA-bd_motif"/>
</dbReference>
<feature type="region of interest" description="Disordered" evidence="2">
    <location>
        <begin position="130"/>
        <end position="162"/>
    </location>
</feature>
<dbReference type="SMART" id="SM00384">
    <property type="entry name" value="AT_hook"/>
    <property type="match status" value="2"/>
</dbReference>
<feature type="compositionally biased region" description="Low complexity" evidence="2">
    <location>
        <begin position="1008"/>
        <end position="1017"/>
    </location>
</feature>
<gene>
    <name evidence="3" type="ORF">MJB10_23805</name>
</gene>
<dbReference type="GO" id="GO:0003677">
    <property type="term" value="F:DNA binding"/>
    <property type="evidence" value="ECO:0007669"/>
    <property type="project" value="InterPro"/>
</dbReference>
<feature type="compositionally biased region" description="Basic and acidic residues" evidence="2">
    <location>
        <begin position="1315"/>
        <end position="1336"/>
    </location>
</feature>
<feature type="region of interest" description="Disordered" evidence="2">
    <location>
        <begin position="1041"/>
        <end position="1070"/>
    </location>
</feature>
<accession>A0AA96RI88</accession>
<feature type="region of interest" description="Disordered" evidence="2">
    <location>
        <begin position="1461"/>
        <end position="1489"/>
    </location>
</feature>
<evidence type="ECO:0000313" key="3">
    <source>
        <dbReference type="EMBL" id="WNR44088.1"/>
    </source>
</evidence>
<feature type="region of interest" description="Disordered" evidence="2">
    <location>
        <begin position="1008"/>
        <end position="1027"/>
    </location>
</feature>
<dbReference type="RefSeq" id="WP_314799337.1">
    <property type="nucleotide sequence ID" value="NZ_CP130319.1"/>
</dbReference>